<evidence type="ECO:0000256" key="3">
    <source>
        <dbReference type="ARBA" id="ARBA00023125"/>
    </source>
</evidence>
<dbReference type="SUPFAM" id="SSF88946">
    <property type="entry name" value="Sigma2 domain of RNA polymerase sigma factors"/>
    <property type="match status" value="1"/>
</dbReference>
<evidence type="ECO:0000256" key="1">
    <source>
        <dbReference type="ARBA" id="ARBA00023015"/>
    </source>
</evidence>
<reference evidence="6 7" key="1">
    <citation type="submission" date="2019-08" db="EMBL/GenBank/DDBJ databases">
        <title>100 year-old enigma solved: identification of Planctomyces bekefii, the type genus and species of the phylum Planctomycetes.</title>
        <authorList>
            <person name="Svetlana D.N."/>
            <person name="Overmann J."/>
        </authorList>
    </citation>
    <scope>NUCLEOTIDE SEQUENCE [LARGE SCALE GENOMIC DNA]</scope>
    <source>
        <strain evidence="6">Phe10_nw2017</strain>
    </source>
</reference>
<dbReference type="InterPro" id="IPR036388">
    <property type="entry name" value="WH-like_DNA-bd_sf"/>
</dbReference>
<keyword evidence="3" id="KW-0238">DNA-binding</keyword>
<keyword evidence="4" id="KW-0804">Transcription</keyword>
<dbReference type="EMBL" id="SRHE01000680">
    <property type="protein sequence ID" value="TWW08416.1"/>
    <property type="molecule type" value="Genomic_DNA"/>
</dbReference>
<keyword evidence="7" id="KW-1185">Reference proteome</keyword>
<accession>A0A5C6M108</accession>
<evidence type="ECO:0000256" key="4">
    <source>
        <dbReference type="ARBA" id="ARBA00023163"/>
    </source>
</evidence>
<gene>
    <name evidence="6" type="ORF">E3A20_24550</name>
</gene>
<evidence type="ECO:0000313" key="6">
    <source>
        <dbReference type="EMBL" id="TWW08416.1"/>
    </source>
</evidence>
<organism evidence="6 7">
    <name type="scientific">Planctomyces bekefii</name>
    <dbReference type="NCBI Taxonomy" id="1653850"/>
    <lineage>
        <taxon>Bacteria</taxon>
        <taxon>Pseudomonadati</taxon>
        <taxon>Planctomycetota</taxon>
        <taxon>Planctomycetia</taxon>
        <taxon>Planctomycetales</taxon>
        <taxon>Planctomycetaceae</taxon>
        <taxon>Planctomyces</taxon>
    </lineage>
</organism>
<reference evidence="6 7" key="2">
    <citation type="submission" date="2019-08" db="EMBL/GenBank/DDBJ databases">
        <authorList>
            <person name="Henke P."/>
        </authorList>
    </citation>
    <scope>NUCLEOTIDE SEQUENCE [LARGE SCALE GENOMIC DNA]</scope>
    <source>
        <strain evidence="6">Phe10_nw2017</strain>
    </source>
</reference>
<evidence type="ECO:0000256" key="2">
    <source>
        <dbReference type="ARBA" id="ARBA00023082"/>
    </source>
</evidence>
<dbReference type="GO" id="GO:0006352">
    <property type="term" value="P:DNA-templated transcription initiation"/>
    <property type="evidence" value="ECO:0007669"/>
    <property type="project" value="InterPro"/>
</dbReference>
<dbReference type="Pfam" id="PF04545">
    <property type="entry name" value="Sigma70_r4"/>
    <property type="match status" value="1"/>
</dbReference>
<comment type="caution">
    <text evidence="6">The sequence shown here is derived from an EMBL/GenBank/DDBJ whole genome shotgun (WGS) entry which is preliminary data.</text>
</comment>
<keyword evidence="2" id="KW-0731">Sigma factor</keyword>
<name>A0A5C6M108_9PLAN</name>
<dbReference type="Gene3D" id="1.10.601.10">
    <property type="entry name" value="RNA Polymerase Primary Sigma Factor"/>
    <property type="match status" value="1"/>
</dbReference>
<evidence type="ECO:0000259" key="5">
    <source>
        <dbReference type="PROSITE" id="PS00716"/>
    </source>
</evidence>
<dbReference type="Pfam" id="PF04542">
    <property type="entry name" value="Sigma70_r2"/>
    <property type="match status" value="1"/>
</dbReference>
<dbReference type="GO" id="GO:0016987">
    <property type="term" value="F:sigma factor activity"/>
    <property type="evidence" value="ECO:0007669"/>
    <property type="project" value="UniProtKB-KW"/>
</dbReference>
<dbReference type="InterPro" id="IPR013324">
    <property type="entry name" value="RNA_pol_sigma_r3/r4-like"/>
</dbReference>
<dbReference type="PANTHER" id="PTHR30603:SF60">
    <property type="entry name" value="RNA POLYMERASE SIGMA FACTOR RPOD"/>
    <property type="match status" value="1"/>
</dbReference>
<dbReference type="PANTHER" id="PTHR30603">
    <property type="entry name" value="RNA POLYMERASE SIGMA FACTOR RPO"/>
    <property type="match status" value="1"/>
</dbReference>
<dbReference type="Proteomes" id="UP000321083">
    <property type="component" value="Unassembled WGS sequence"/>
</dbReference>
<dbReference type="PRINTS" id="PR00046">
    <property type="entry name" value="SIGMA70FCT"/>
</dbReference>
<dbReference type="InterPro" id="IPR007627">
    <property type="entry name" value="RNA_pol_sigma70_r2"/>
</dbReference>
<dbReference type="InterPro" id="IPR014284">
    <property type="entry name" value="RNA_pol_sigma-70_dom"/>
</dbReference>
<dbReference type="AlphaFoldDB" id="A0A5C6M108"/>
<dbReference type="InterPro" id="IPR013325">
    <property type="entry name" value="RNA_pol_sigma_r2"/>
</dbReference>
<dbReference type="NCBIfam" id="TIGR02937">
    <property type="entry name" value="sigma70-ECF"/>
    <property type="match status" value="1"/>
</dbReference>
<protein>
    <recommendedName>
        <fullName evidence="5">RNA polymerase sigma-70 domain-containing protein</fullName>
    </recommendedName>
</protein>
<evidence type="ECO:0000313" key="7">
    <source>
        <dbReference type="Proteomes" id="UP000321083"/>
    </source>
</evidence>
<feature type="domain" description="RNA polymerase sigma-70" evidence="5">
    <location>
        <begin position="326"/>
        <end position="352"/>
    </location>
</feature>
<dbReference type="InterPro" id="IPR000943">
    <property type="entry name" value="RNA_pol_sigma70"/>
</dbReference>
<dbReference type="GO" id="GO:0003677">
    <property type="term" value="F:DNA binding"/>
    <property type="evidence" value="ECO:0007669"/>
    <property type="project" value="UniProtKB-KW"/>
</dbReference>
<dbReference type="InterPro" id="IPR050239">
    <property type="entry name" value="Sigma-70_RNA_pol_init_factors"/>
</dbReference>
<dbReference type="Gene3D" id="1.10.10.10">
    <property type="entry name" value="Winged helix-like DNA-binding domain superfamily/Winged helix DNA-binding domain"/>
    <property type="match status" value="1"/>
</dbReference>
<keyword evidence="1" id="KW-0805">Transcription regulation</keyword>
<dbReference type="SUPFAM" id="SSF88659">
    <property type="entry name" value="Sigma3 and sigma4 domains of RNA polymerase sigma factors"/>
    <property type="match status" value="1"/>
</dbReference>
<dbReference type="CDD" id="cd06171">
    <property type="entry name" value="Sigma70_r4"/>
    <property type="match status" value="1"/>
</dbReference>
<dbReference type="PROSITE" id="PS00716">
    <property type="entry name" value="SIGMA70_2"/>
    <property type="match status" value="1"/>
</dbReference>
<sequence length="366" mass="41507">MVNASKEFSDLSELAVYSGVSGGVSAGWRAGVKSGVPSEAKLSGAELLRRVESGETVESLMANLGMGRAAVQDLIVRARVDHLMQVDCQYIDSEEFHVAGAEALICGAEAPASPPQGRVRIPDGIPAYLAELYRVPLLTREQEQYFFRRMNFRKFQFCELRGQLQSGRARRRVLERLESLLGELTELKNHLIRSNLRLVVSIAKKFVKQSEGFYELVSDGNVSLMRTVEKFDYRRGNKFSTYASWAILKNFTRTIPAEAQRLDRFRTGNDEVFSQSVENRRSFISDERVNSLQKGVIRELLSELDGREQKVIAFRYGLGEGLQPETLEQVGWRLGVTKDRVRQIEVRTLEKLRRIAERRAFEIPGI</sequence>
<dbReference type="InterPro" id="IPR007630">
    <property type="entry name" value="RNA_pol_sigma70_r4"/>
</dbReference>
<proteinExistence type="predicted"/>